<evidence type="ECO:0000313" key="5">
    <source>
        <dbReference type="EMBL" id="SVA26489.1"/>
    </source>
</evidence>
<dbReference type="GO" id="GO:0004497">
    <property type="term" value="F:monooxygenase activity"/>
    <property type="evidence" value="ECO:0007669"/>
    <property type="project" value="UniProtKB-KW"/>
</dbReference>
<proteinExistence type="predicted"/>
<dbReference type="InterPro" id="IPR011251">
    <property type="entry name" value="Luciferase-like_dom"/>
</dbReference>
<evidence type="ECO:0000256" key="3">
    <source>
        <dbReference type="ARBA" id="ARBA00023033"/>
    </source>
</evidence>
<dbReference type="PANTHER" id="PTHR30137:SF16">
    <property type="entry name" value="BLL0895 PROTEIN"/>
    <property type="match status" value="1"/>
</dbReference>
<dbReference type="AlphaFoldDB" id="A0A381UEC3"/>
<dbReference type="Pfam" id="PF00296">
    <property type="entry name" value="Bac_luciferase"/>
    <property type="match status" value="1"/>
</dbReference>
<dbReference type="GO" id="GO:0016705">
    <property type="term" value="F:oxidoreductase activity, acting on paired donors, with incorporation or reduction of molecular oxygen"/>
    <property type="evidence" value="ECO:0007669"/>
    <property type="project" value="InterPro"/>
</dbReference>
<evidence type="ECO:0000256" key="1">
    <source>
        <dbReference type="ARBA" id="ARBA00022630"/>
    </source>
</evidence>
<feature type="domain" description="Luciferase-like" evidence="4">
    <location>
        <begin position="1"/>
        <end position="320"/>
    </location>
</feature>
<accession>A0A381UEC3</accession>
<keyword evidence="3" id="KW-0503">Monooxygenase</keyword>
<dbReference type="InterPro" id="IPR036661">
    <property type="entry name" value="Luciferase-like_sf"/>
</dbReference>
<dbReference type="PANTHER" id="PTHR30137">
    <property type="entry name" value="LUCIFERASE-LIKE MONOOXYGENASE"/>
    <property type="match status" value="1"/>
</dbReference>
<dbReference type="Gene3D" id="3.20.20.30">
    <property type="entry name" value="Luciferase-like domain"/>
    <property type="match status" value="1"/>
</dbReference>
<dbReference type="EMBL" id="UINC01006263">
    <property type="protein sequence ID" value="SVA26489.1"/>
    <property type="molecule type" value="Genomic_DNA"/>
</dbReference>
<gene>
    <name evidence="5" type="ORF">METZ01_LOCUS79343</name>
</gene>
<protein>
    <recommendedName>
        <fullName evidence="4">Luciferase-like domain-containing protein</fullName>
    </recommendedName>
</protein>
<dbReference type="GO" id="GO:0005829">
    <property type="term" value="C:cytosol"/>
    <property type="evidence" value="ECO:0007669"/>
    <property type="project" value="TreeGrafter"/>
</dbReference>
<sequence length="361" mass="40696">MKLGYFTMPLHPPGSNITQTMDDDLDQLVFLDQLGYREAWIGEHFTAQWENIPAPDLFIAKAIAMTENIILGTGVTCMPNHNPFMIAHRIALLDHLAHGRFQWGIGSGGFPGDFEVFGFDPSKGHHRNMSREAVELILQLWEDPKPGRYKSDYWDFTIPEPDDQIGLRFHLSPYQKPHPPIAVAGVSPKSETLTMAGERGWIPMSINLVPSNTLAGHWEAVESGAAKTKNTVNRSDWRIAREIFVAEDGQSAREEALNGILRRDFDDYFHRLMTKTGMLGLYKRDQDMPDDGVTPEYVMENVWIVGDPDEVAAKIRALHEEVGGFGVLLAMGHEWSPLDKWQGSMELLANEVMPKIADLKY</sequence>
<keyword evidence="2" id="KW-0560">Oxidoreductase</keyword>
<dbReference type="SUPFAM" id="SSF51679">
    <property type="entry name" value="Bacterial luciferase-like"/>
    <property type="match status" value="1"/>
</dbReference>
<name>A0A381UEC3_9ZZZZ</name>
<evidence type="ECO:0000256" key="2">
    <source>
        <dbReference type="ARBA" id="ARBA00023002"/>
    </source>
</evidence>
<organism evidence="5">
    <name type="scientific">marine metagenome</name>
    <dbReference type="NCBI Taxonomy" id="408172"/>
    <lineage>
        <taxon>unclassified sequences</taxon>
        <taxon>metagenomes</taxon>
        <taxon>ecological metagenomes</taxon>
    </lineage>
</organism>
<dbReference type="InterPro" id="IPR050766">
    <property type="entry name" value="Bact_Lucif_Oxidored"/>
</dbReference>
<reference evidence="5" key="1">
    <citation type="submission" date="2018-05" db="EMBL/GenBank/DDBJ databases">
        <authorList>
            <person name="Lanie J.A."/>
            <person name="Ng W.-L."/>
            <person name="Kazmierczak K.M."/>
            <person name="Andrzejewski T.M."/>
            <person name="Davidsen T.M."/>
            <person name="Wayne K.J."/>
            <person name="Tettelin H."/>
            <person name="Glass J.I."/>
            <person name="Rusch D."/>
            <person name="Podicherti R."/>
            <person name="Tsui H.-C.T."/>
            <person name="Winkler M.E."/>
        </authorList>
    </citation>
    <scope>NUCLEOTIDE SEQUENCE</scope>
</reference>
<keyword evidence="1" id="KW-0285">Flavoprotein</keyword>
<evidence type="ECO:0000259" key="4">
    <source>
        <dbReference type="Pfam" id="PF00296"/>
    </source>
</evidence>